<evidence type="ECO:0000259" key="7">
    <source>
        <dbReference type="PROSITE" id="PS51717"/>
    </source>
</evidence>
<dbReference type="InterPro" id="IPR002035">
    <property type="entry name" value="VWF_A"/>
</dbReference>
<evidence type="ECO:0000259" key="6">
    <source>
        <dbReference type="PROSITE" id="PS51715"/>
    </source>
</evidence>
<feature type="compositionally biased region" description="Polar residues" evidence="4">
    <location>
        <begin position="413"/>
        <end position="427"/>
    </location>
</feature>
<accession>A0A8S2CUD5</accession>
<comment type="similarity">
    <text evidence="3">Belongs to the TRAFAC class dynamin-like GTPase superfamily. GB1/RHD3 GTPase family.</text>
</comment>
<dbReference type="GO" id="GO:0005525">
    <property type="term" value="F:GTP binding"/>
    <property type="evidence" value="ECO:0007669"/>
    <property type="project" value="UniProtKB-KW"/>
</dbReference>
<organism evidence="8 10">
    <name type="scientific">Didymodactylos carnosus</name>
    <dbReference type="NCBI Taxonomy" id="1234261"/>
    <lineage>
        <taxon>Eukaryota</taxon>
        <taxon>Metazoa</taxon>
        <taxon>Spiralia</taxon>
        <taxon>Gnathifera</taxon>
        <taxon>Rotifera</taxon>
        <taxon>Eurotatoria</taxon>
        <taxon>Bdelloidea</taxon>
        <taxon>Philodinida</taxon>
        <taxon>Philodinidae</taxon>
        <taxon>Didymodactylos</taxon>
    </lineage>
</organism>
<dbReference type="Pfam" id="PF25683">
    <property type="entry name" value="URGCP_GTPase"/>
    <property type="match status" value="1"/>
</dbReference>
<dbReference type="PROSITE" id="PS50234">
    <property type="entry name" value="VWFA"/>
    <property type="match status" value="1"/>
</dbReference>
<feature type="non-terminal residue" evidence="8">
    <location>
        <position position="1"/>
    </location>
</feature>
<evidence type="ECO:0000256" key="4">
    <source>
        <dbReference type="SAM" id="MobiDB-lite"/>
    </source>
</evidence>
<feature type="domain" description="VLIG-type G" evidence="7">
    <location>
        <begin position="1047"/>
        <end position="1147"/>
    </location>
</feature>
<dbReference type="PROSITE" id="PS51715">
    <property type="entry name" value="G_GB1_RHD3"/>
    <property type="match status" value="1"/>
</dbReference>
<feature type="domain" description="GB1/RHD3-type G" evidence="6">
    <location>
        <begin position="1047"/>
        <end position="1077"/>
    </location>
</feature>
<evidence type="ECO:0000313" key="10">
    <source>
        <dbReference type="Proteomes" id="UP000677228"/>
    </source>
</evidence>
<feature type="region of interest" description="Disordered" evidence="4">
    <location>
        <begin position="270"/>
        <end position="319"/>
    </location>
</feature>
<dbReference type="EMBL" id="CAJOBA010000599">
    <property type="protein sequence ID" value="CAF3544043.1"/>
    <property type="molecule type" value="Genomic_DNA"/>
</dbReference>
<protein>
    <submittedName>
        <fullName evidence="8">Uncharacterized protein</fullName>
    </submittedName>
</protein>
<feature type="region of interest" description="Disordered" evidence="4">
    <location>
        <begin position="1556"/>
        <end position="1578"/>
    </location>
</feature>
<gene>
    <name evidence="8" type="ORF">OVA965_LOCUS2713</name>
    <name evidence="9" type="ORF">TMI583_LOCUS2712</name>
</gene>
<feature type="compositionally biased region" description="Basic and acidic residues" evidence="4">
    <location>
        <begin position="448"/>
        <end position="467"/>
    </location>
</feature>
<dbReference type="PANTHER" id="PTHR22796:SF1">
    <property type="entry name" value="VWFA DOMAIN-CONTAINING PROTEIN"/>
    <property type="match status" value="1"/>
</dbReference>
<evidence type="ECO:0000259" key="5">
    <source>
        <dbReference type="PROSITE" id="PS50234"/>
    </source>
</evidence>
<proteinExistence type="inferred from homology"/>
<evidence type="ECO:0000256" key="3">
    <source>
        <dbReference type="PROSITE-ProRule" id="PRU01052"/>
    </source>
</evidence>
<dbReference type="Pfam" id="PF00092">
    <property type="entry name" value="VWA"/>
    <property type="match status" value="1"/>
</dbReference>
<feature type="compositionally biased region" description="Polar residues" evidence="4">
    <location>
        <begin position="1556"/>
        <end position="1565"/>
    </location>
</feature>
<feature type="domain" description="VWFA" evidence="5">
    <location>
        <begin position="2180"/>
        <end position="2356"/>
    </location>
</feature>
<dbReference type="PROSITE" id="PS51717">
    <property type="entry name" value="G_VLIG"/>
    <property type="match status" value="1"/>
</dbReference>
<dbReference type="PANTHER" id="PTHR22796">
    <property type="entry name" value="URG4-RELATED"/>
    <property type="match status" value="1"/>
</dbReference>
<dbReference type="CDD" id="cd00198">
    <property type="entry name" value="vWFA"/>
    <property type="match status" value="1"/>
</dbReference>
<dbReference type="InterPro" id="IPR030383">
    <property type="entry name" value="G_VLIG_dom"/>
</dbReference>
<evidence type="ECO:0000313" key="8">
    <source>
        <dbReference type="EMBL" id="CAF0764062.1"/>
    </source>
</evidence>
<feature type="region of interest" description="Disordered" evidence="4">
    <location>
        <begin position="1885"/>
        <end position="1914"/>
    </location>
</feature>
<evidence type="ECO:0000256" key="1">
    <source>
        <dbReference type="ARBA" id="ARBA00022741"/>
    </source>
</evidence>
<name>A0A8S2CUD5_9BILA</name>
<reference evidence="8" key="1">
    <citation type="submission" date="2021-02" db="EMBL/GenBank/DDBJ databases">
        <authorList>
            <person name="Nowell W R."/>
        </authorList>
    </citation>
    <scope>NUCLEOTIDE SEQUENCE</scope>
</reference>
<comment type="caution">
    <text evidence="8">The sequence shown here is derived from an EMBL/GenBank/DDBJ whole genome shotgun (WGS) entry which is preliminary data.</text>
</comment>
<keyword evidence="2" id="KW-0342">GTP-binding</keyword>
<dbReference type="SUPFAM" id="SSF52540">
    <property type="entry name" value="P-loop containing nucleoside triphosphate hydrolases"/>
    <property type="match status" value="1"/>
</dbReference>
<evidence type="ECO:0000313" key="9">
    <source>
        <dbReference type="EMBL" id="CAF3544043.1"/>
    </source>
</evidence>
<feature type="compositionally biased region" description="Basic and acidic residues" evidence="4">
    <location>
        <begin position="270"/>
        <end position="287"/>
    </location>
</feature>
<dbReference type="InterPro" id="IPR036465">
    <property type="entry name" value="vWFA_dom_sf"/>
</dbReference>
<dbReference type="InterPro" id="IPR027417">
    <property type="entry name" value="P-loop_NTPase"/>
</dbReference>
<keyword evidence="1" id="KW-0547">Nucleotide-binding</keyword>
<dbReference type="Gene3D" id="3.40.50.300">
    <property type="entry name" value="P-loop containing nucleotide triphosphate hydrolases"/>
    <property type="match status" value="1"/>
</dbReference>
<dbReference type="SUPFAM" id="SSF53300">
    <property type="entry name" value="vWA-like"/>
    <property type="match status" value="1"/>
</dbReference>
<feature type="compositionally biased region" description="Polar residues" evidence="4">
    <location>
        <begin position="288"/>
        <end position="316"/>
    </location>
</feature>
<dbReference type="EMBL" id="CAJNOK010000599">
    <property type="protein sequence ID" value="CAF0764062.1"/>
    <property type="molecule type" value="Genomic_DNA"/>
</dbReference>
<feature type="region of interest" description="Disordered" evidence="4">
    <location>
        <begin position="413"/>
        <end position="503"/>
    </location>
</feature>
<dbReference type="Proteomes" id="UP000677228">
    <property type="component" value="Unassembled WGS sequence"/>
</dbReference>
<evidence type="ECO:0000256" key="2">
    <source>
        <dbReference type="ARBA" id="ARBA00023134"/>
    </source>
</evidence>
<dbReference type="InterPro" id="IPR030386">
    <property type="entry name" value="G_GB1_RHD3_dom"/>
</dbReference>
<dbReference type="Gene3D" id="3.40.50.410">
    <property type="entry name" value="von Willebrand factor, type A domain"/>
    <property type="match status" value="1"/>
</dbReference>
<dbReference type="Proteomes" id="UP000682733">
    <property type="component" value="Unassembled WGS sequence"/>
</dbReference>
<sequence length="2366" mass="269734">TMEDTPAISAASAISLKLAPTTTSLNNNHIELDKLQEEFVCIILKQLDIDDTDDSRNLCKELMMNGRQRLVLHCDEVMPVVFDEEMEDESPLLTALKQYNEKRWSLIYPIDTWFRTFLDERKRDTSDLYEQILTKISAYGIPFSNETLFLTIHFLYQLNEEDKVKNVWQDLTTNGVQLVQEHRKKQLLIQEEKHDSTLLLALEEYFREPLLTLFKKCNIPDKRNLYSIAPTAVAEKGWLDGVNTKSVKGLILEPAFKLLMKDISAFGKDENNSDKSELKFEDHKSSASDDNSNQKTEPSESSTIMNSSDPTQISSKENNRSIAKALQSTAEISQVAVVDDTGEHPPAYDEIFCTQSAPQSTVTTCSSPSETVDKNQALDKREDKVSQSEAIKADDINVHLIPKEEDIFLTQMPEQNDSPTKDSSSLLPPSHTPKLNAAVSAQNNTFYDKPRTSFSSDRKDELPERIADLPQSETPRSTIEEASESVPMQVKESALPKSTSQSPSEFETMASCIRARKFQLEDLVQAGELLYIQKTLKNILEDILLQYQKHKCFSLVIYHCLTPLMYLLKRQQNLTIFMKTLFSLSKSSLLDRALSQALSKVSLRMLIHILLINSNVLVSRVVMSLLSKQNPIPLLNPQPGNTMQMMPEIFYLWNFHFPTILSFGIGPCFGKSSLLNRLFMSSFEQRMKSVYFQNTIDIDFGYHFIVKRELNIADVHGQPTKEVIEKLLTLFDGFLIQVSDEYLMQNVDSTVKFLDILPKDKYRLIVVRDVQDDKDINDNDRLPKSLAIYSKWQLPDLRNQSDNEGQDLIENLRTMILNQVKTSSLQSTSNEQFLKTKRDVKRKEIRKLVNPKSAEMLRNSTTIIATLKNHLIKAATEPSEKSYPIYSLFIEWCKLTQQLTKISFYGAQSDTMFPLQDKSFKVHQELQNIKADKCGVIFEDFVDLLEKPDTLMNLDILSSDLKFEKNLFVSEQSKAGDLSVEKSLSVEVLWRNAIVCYKYQNKSKIRNLIRTSYQKYIEAGFPYEIIDGDNFCLHYEFLYEALMYFKNKRVLIISIIGPQNSGKSTLLNYMFGTLFDVRDGRCTRGIYGSLVKSNSNDFDYIMLIDTEGLSSGETDNAEYDRRIVLFCLAVSHLVIVNIKGEFDSSMKKLVTLCADSLQNVGVNRVPEPTVHFVLNQKAFSQDVQNHEEVINKLLQNLKEKKLDKVIKITKETFHTLPLGYKPERLCESDSDSSSVVRTIPDFIEKAQLLCGKLMNSATLCFQKSKTQFVDPPQWLSFANTLFDVLLKFPDLTYFVDIHEKNQDLIIREFIRVAIEKKLTLELRLKMIKGTRALTESKIDDYINLLFGPILEELDAELEDALKSHQASETIRKRAKEFLLTQFTGMKIAWRTTALQENDRVTTEALWHTGGDEMRELVEQMIKSRIKETKASAEQKYDVMWNEKVESICKKFNEADRLQTAIKYIYPNYNSFEKKNLPAPEHILKFISSKLGDLGLSDLQREMRQIYIKQLSSYPTIEEHQTVHSAPAEWSSETINGLTYLNKKLILKLMTGSNLSESNASQMQSSPKPPLPKTRQASESTTRIGKLVSYLSNALHLGSSDDQRQETSGSASHDTSFIAPPSNYEFQRRFMHLLYNEELAKPVKNILPLLLIFDGIYTQIMNLLCENGTGVSPIDIDLVQKIVGLVNTSLKEVDMELNLFNVSLSKHASSALHTVNVVLLTKLYFKEQKDHFNQQIDILNKIKPALKSYFLRMVLPDIEMDSDFAMSSSQQISDISSRELREKAKIIINEAVKDDKEFTREKIQQDCDDSQLSKNDVKWHIEYILSPNTVIERIFAQKWISKETEIRLKITKARDDLLDIYSDYISTLQNMLKILKINNNGSGTQFIDNSFSTPDGGSGGNTPPPPTTTTASKTSSMSMGYFSTGGAGNHLKNKGKCMASVFYSSLSNQNIKQTYSVDNIVYVLQDTAQFQALSKSKQTVIDLVKQKEIRNAYEQCSISDLFNFLEKLIEFGVQKRDELQSMPVDFINMDSDDTYRKLLSKARGCEEPCPCCARPCDANHIKIIAEQGSTYNKHRCGTGHQYRCMGGVKLEFTNESSVKMCEEIKDDDTIVTSGNQRMTWIDFKTLHNEWDFGNEKSLTAERLNILRTKYHLIWEKIGKEFCKDYYSDMVFVMKNVEPPQHFILVLDNSGSMQGKSWHDLMDAVDKFLKIRKSSPTADRISVVVFGSEAKWACCNEDIKSFDVMAAIKEKEKKVGSGTCFSTAISLINRTMETANTNKKPDTSLIHSIVFLSDGEARYPKSELDILSDKYGKSIANFWTMGLGSTDFKILAQINDKMNGTFKNITNSSELVTVYGEIASARTTKKPK</sequence>